<dbReference type="SMART" id="SM00271">
    <property type="entry name" value="DnaJ"/>
    <property type="match status" value="1"/>
</dbReference>
<dbReference type="Gene3D" id="2.60.260.20">
    <property type="entry name" value="Urease metallochaperone UreE, N-terminal domain"/>
    <property type="match status" value="2"/>
</dbReference>
<evidence type="ECO:0000256" key="5">
    <source>
        <dbReference type="ARBA" id="ARBA00022833"/>
    </source>
</evidence>
<dbReference type="PANTHER" id="PTHR43096">
    <property type="entry name" value="DNAJ HOMOLOG 1, MITOCHONDRIAL-RELATED"/>
    <property type="match status" value="1"/>
</dbReference>
<name>A0A173SQS2_EUBRA</name>
<gene>
    <name evidence="8" type="primary">dnaJ_3</name>
    <name evidence="8" type="ORF">ERS852448_01098</name>
</gene>
<dbReference type="STRING" id="39490.ERS852448_01098"/>
<dbReference type="CDD" id="cd06257">
    <property type="entry name" value="DnaJ"/>
    <property type="match status" value="1"/>
</dbReference>
<dbReference type="PRINTS" id="PR00625">
    <property type="entry name" value="JDOMAIN"/>
</dbReference>
<dbReference type="FunFam" id="2.60.260.20:FF:000005">
    <property type="entry name" value="Chaperone protein dnaJ 1, mitochondrial"/>
    <property type="match status" value="1"/>
</dbReference>
<evidence type="ECO:0000256" key="3">
    <source>
        <dbReference type="ARBA" id="ARBA00022737"/>
    </source>
</evidence>
<keyword evidence="3" id="KW-0677">Repeat</keyword>
<dbReference type="InterPro" id="IPR036869">
    <property type="entry name" value="J_dom_sf"/>
</dbReference>
<keyword evidence="1" id="KW-0235">DNA replication</keyword>
<keyword evidence="5" id="KW-0862">Zinc</keyword>
<dbReference type="GO" id="GO:0051082">
    <property type="term" value="F:unfolded protein binding"/>
    <property type="evidence" value="ECO:0007669"/>
    <property type="project" value="InterPro"/>
</dbReference>
<dbReference type="Gene3D" id="1.10.287.110">
    <property type="entry name" value="DnaJ domain"/>
    <property type="match status" value="1"/>
</dbReference>
<protein>
    <submittedName>
        <fullName evidence="8">Heat shock protein J</fullName>
    </submittedName>
</protein>
<dbReference type="Proteomes" id="UP000095492">
    <property type="component" value="Unassembled WGS sequence"/>
</dbReference>
<organism evidence="8 9">
    <name type="scientific">Eubacterium ramulus</name>
    <dbReference type="NCBI Taxonomy" id="39490"/>
    <lineage>
        <taxon>Bacteria</taxon>
        <taxon>Bacillati</taxon>
        <taxon>Bacillota</taxon>
        <taxon>Clostridia</taxon>
        <taxon>Eubacteriales</taxon>
        <taxon>Eubacteriaceae</taxon>
        <taxon>Eubacterium</taxon>
    </lineage>
</organism>
<dbReference type="PROSITE" id="PS50076">
    <property type="entry name" value="DNAJ_2"/>
    <property type="match status" value="1"/>
</dbReference>
<keyword evidence="6" id="KW-0143">Chaperone</keyword>
<sequence>MCYITSVTNKRNPREFPGDLYYRKMQCFNSEGNGACLLYEERGKTLHATYRIYSKKWMVICMAAKQDYYELLGVAKNADATAIKKAYRKLAKKYHPDTNAGDPAAEQKFKDVTEAYTILSDPEKRKLYDQFGHAAFDGSMPEGGAYQYSGAGAGQNGGYQEFHFNGADMGDMFGDIFGDMFHGRSNGGGRSYSFHSDGNGGFHQYYSNGSGAGGFGQDGHFGDFGSSGGFGRGQFRQKGSDIHADVTVSFDDAAFGCEKMIHLQDGNGQIQSLKVNIPAGIDTGKTVRLKGKGNPGFNGGEAGDLLLKVTVGDRAGFERKGMDVYTNITIPFTTAVLGGEAVVPTLTGNVVCSIRPGTQSGSKIRLRGKGIVSMKDKNIHGDEYAVVQIQVPKNLNETAKEKLREFAKAC</sequence>
<keyword evidence="2" id="KW-0479">Metal-binding</keyword>
<dbReference type="AlphaFoldDB" id="A0A173SQS2"/>
<dbReference type="Pfam" id="PF00226">
    <property type="entry name" value="DnaJ"/>
    <property type="match status" value="1"/>
</dbReference>
<dbReference type="Pfam" id="PF01556">
    <property type="entry name" value="DnaJ_C"/>
    <property type="match status" value="1"/>
</dbReference>
<proteinExistence type="predicted"/>
<evidence type="ECO:0000256" key="1">
    <source>
        <dbReference type="ARBA" id="ARBA00022705"/>
    </source>
</evidence>
<evidence type="ECO:0000313" key="9">
    <source>
        <dbReference type="Proteomes" id="UP000095492"/>
    </source>
</evidence>
<dbReference type="PANTHER" id="PTHR43096:SF52">
    <property type="entry name" value="DNAJ HOMOLOG 1, MITOCHONDRIAL-RELATED"/>
    <property type="match status" value="1"/>
</dbReference>
<dbReference type="SUPFAM" id="SSF46565">
    <property type="entry name" value="Chaperone J-domain"/>
    <property type="match status" value="1"/>
</dbReference>
<evidence type="ECO:0000256" key="6">
    <source>
        <dbReference type="ARBA" id="ARBA00023186"/>
    </source>
</evidence>
<keyword evidence="4" id="KW-0863">Zinc-finger</keyword>
<feature type="domain" description="J" evidence="7">
    <location>
        <begin position="67"/>
        <end position="132"/>
    </location>
</feature>
<dbReference type="GO" id="GO:0008270">
    <property type="term" value="F:zinc ion binding"/>
    <property type="evidence" value="ECO:0007669"/>
    <property type="project" value="UniProtKB-KW"/>
</dbReference>
<accession>A0A173SQS2</accession>
<evidence type="ECO:0000259" key="7">
    <source>
        <dbReference type="PROSITE" id="PS50076"/>
    </source>
</evidence>
<evidence type="ECO:0000256" key="4">
    <source>
        <dbReference type="ARBA" id="ARBA00022771"/>
    </source>
</evidence>
<keyword evidence="8" id="KW-0346">Stress response</keyword>
<dbReference type="InterPro" id="IPR001623">
    <property type="entry name" value="DnaJ_domain"/>
</dbReference>
<dbReference type="CDD" id="cd10747">
    <property type="entry name" value="DnaJ_C"/>
    <property type="match status" value="1"/>
</dbReference>
<dbReference type="GO" id="GO:0042026">
    <property type="term" value="P:protein refolding"/>
    <property type="evidence" value="ECO:0007669"/>
    <property type="project" value="TreeGrafter"/>
</dbReference>
<dbReference type="GO" id="GO:0006260">
    <property type="term" value="P:DNA replication"/>
    <property type="evidence" value="ECO:0007669"/>
    <property type="project" value="UniProtKB-KW"/>
</dbReference>
<evidence type="ECO:0000256" key="2">
    <source>
        <dbReference type="ARBA" id="ARBA00022723"/>
    </source>
</evidence>
<dbReference type="EMBL" id="CYYA01000006">
    <property type="protein sequence ID" value="CUM92802.1"/>
    <property type="molecule type" value="Genomic_DNA"/>
</dbReference>
<dbReference type="InterPro" id="IPR002939">
    <property type="entry name" value="DnaJ_C"/>
</dbReference>
<dbReference type="GO" id="GO:0005737">
    <property type="term" value="C:cytoplasm"/>
    <property type="evidence" value="ECO:0007669"/>
    <property type="project" value="TreeGrafter"/>
</dbReference>
<dbReference type="InterPro" id="IPR008971">
    <property type="entry name" value="HSP40/DnaJ_pept-bd"/>
</dbReference>
<reference evidence="8 9" key="1">
    <citation type="submission" date="2015-09" db="EMBL/GenBank/DDBJ databases">
        <authorList>
            <consortium name="Pathogen Informatics"/>
        </authorList>
    </citation>
    <scope>NUCLEOTIDE SEQUENCE [LARGE SCALE GENOMIC DNA]</scope>
    <source>
        <strain evidence="8 9">2789STDY5608891</strain>
    </source>
</reference>
<dbReference type="FunFam" id="2.60.260.20:FF:000009">
    <property type="entry name" value="Putative Mitochondrial DnaJ chaperone"/>
    <property type="match status" value="1"/>
</dbReference>
<dbReference type="SUPFAM" id="SSF49493">
    <property type="entry name" value="HSP40/DnaJ peptide-binding domain"/>
    <property type="match status" value="2"/>
</dbReference>
<evidence type="ECO:0000313" key="8">
    <source>
        <dbReference type="EMBL" id="CUM92802.1"/>
    </source>
</evidence>